<dbReference type="GeneID" id="17298011"/>
<dbReference type="EMBL" id="JH993024">
    <property type="protein sequence ID" value="EKX41373.1"/>
    <property type="molecule type" value="Genomic_DNA"/>
</dbReference>
<dbReference type="PaxDb" id="55529-EKX41373"/>
<keyword evidence="1" id="KW-0175">Coiled coil</keyword>
<dbReference type="Proteomes" id="UP000011087">
    <property type="component" value="Unassembled WGS sequence"/>
</dbReference>
<feature type="coiled-coil region" evidence="1">
    <location>
        <begin position="299"/>
        <end position="326"/>
    </location>
</feature>
<feature type="compositionally biased region" description="Polar residues" evidence="2">
    <location>
        <begin position="353"/>
        <end position="374"/>
    </location>
</feature>
<dbReference type="EnsemblProtists" id="EKX41373">
    <property type="protein sequence ID" value="EKX41373"/>
    <property type="gene ID" value="GUITHDRAFT_142067"/>
</dbReference>
<organism evidence="3">
    <name type="scientific">Guillardia theta (strain CCMP2712)</name>
    <name type="common">Cryptophyte</name>
    <dbReference type="NCBI Taxonomy" id="905079"/>
    <lineage>
        <taxon>Eukaryota</taxon>
        <taxon>Cryptophyceae</taxon>
        <taxon>Pyrenomonadales</taxon>
        <taxon>Geminigeraceae</taxon>
        <taxon>Guillardia</taxon>
    </lineage>
</organism>
<feature type="region of interest" description="Disordered" evidence="2">
    <location>
        <begin position="87"/>
        <end position="136"/>
    </location>
</feature>
<gene>
    <name evidence="3" type="ORF">GUITHDRAFT_142067</name>
</gene>
<protein>
    <submittedName>
        <fullName evidence="3 4">Uncharacterized protein</fullName>
    </submittedName>
</protein>
<feature type="region of interest" description="Disordered" evidence="2">
    <location>
        <begin position="1"/>
        <end position="45"/>
    </location>
</feature>
<dbReference type="AlphaFoldDB" id="L1IYN1"/>
<feature type="compositionally biased region" description="Polar residues" evidence="2">
    <location>
        <begin position="259"/>
        <end position="278"/>
    </location>
</feature>
<feature type="coiled-coil region" evidence="1">
    <location>
        <begin position="190"/>
        <end position="220"/>
    </location>
</feature>
<feature type="region of interest" description="Disordered" evidence="2">
    <location>
        <begin position="245"/>
        <end position="278"/>
    </location>
</feature>
<dbReference type="RefSeq" id="XP_005828353.1">
    <property type="nucleotide sequence ID" value="XM_005828296.1"/>
</dbReference>
<feature type="region of interest" description="Disordered" evidence="2">
    <location>
        <begin position="349"/>
        <end position="374"/>
    </location>
</feature>
<reference evidence="3 5" key="1">
    <citation type="journal article" date="2012" name="Nature">
        <title>Algal genomes reveal evolutionary mosaicism and the fate of nucleomorphs.</title>
        <authorList>
            <consortium name="DOE Joint Genome Institute"/>
            <person name="Curtis B.A."/>
            <person name="Tanifuji G."/>
            <person name="Burki F."/>
            <person name="Gruber A."/>
            <person name="Irimia M."/>
            <person name="Maruyama S."/>
            <person name="Arias M.C."/>
            <person name="Ball S.G."/>
            <person name="Gile G.H."/>
            <person name="Hirakawa Y."/>
            <person name="Hopkins J.F."/>
            <person name="Kuo A."/>
            <person name="Rensing S.A."/>
            <person name="Schmutz J."/>
            <person name="Symeonidi A."/>
            <person name="Elias M."/>
            <person name="Eveleigh R.J."/>
            <person name="Herman E.K."/>
            <person name="Klute M.J."/>
            <person name="Nakayama T."/>
            <person name="Obornik M."/>
            <person name="Reyes-Prieto A."/>
            <person name="Armbrust E.V."/>
            <person name="Aves S.J."/>
            <person name="Beiko R.G."/>
            <person name="Coutinho P."/>
            <person name="Dacks J.B."/>
            <person name="Durnford D.G."/>
            <person name="Fast N.M."/>
            <person name="Green B.R."/>
            <person name="Grisdale C.J."/>
            <person name="Hempel F."/>
            <person name="Henrissat B."/>
            <person name="Hoppner M.P."/>
            <person name="Ishida K."/>
            <person name="Kim E."/>
            <person name="Koreny L."/>
            <person name="Kroth P.G."/>
            <person name="Liu Y."/>
            <person name="Malik S.B."/>
            <person name="Maier U.G."/>
            <person name="McRose D."/>
            <person name="Mock T."/>
            <person name="Neilson J.A."/>
            <person name="Onodera N.T."/>
            <person name="Poole A.M."/>
            <person name="Pritham E.J."/>
            <person name="Richards T.A."/>
            <person name="Rocap G."/>
            <person name="Roy S.W."/>
            <person name="Sarai C."/>
            <person name="Schaack S."/>
            <person name="Shirato S."/>
            <person name="Slamovits C.H."/>
            <person name="Spencer D.F."/>
            <person name="Suzuki S."/>
            <person name="Worden A.Z."/>
            <person name="Zauner S."/>
            <person name="Barry K."/>
            <person name="Bell C."/>
            <person name="Bharti A.K."/>
            <person name="Crow J.A."/>
            <person name="Grimwood J."/>
            <person name="Kramer R."/>
            <person name="Lindquist E."/>
            <person name="Lucas S."/>
            <person name="Salamov A."/>
            <person name="McFadden G.I."/>
            <person name="Lane C.E."/>
            <person name="Keeling P.J."/>
            <person name="Gray M.W."/>
            <person name="Grigoriev I.V."/>
            <person name="Archibald J.M."/>
        </authorList>
    </citation>
    <scope>NUCLEOTIDE SEQUENCE</scope>
    <source>
        <strain evidence="3 5">CCMP2712</strain>
    </source>
</reference>
<reference evidence="4" key="3">
    <citation type="submission" date="2016-03" db="UniProtKB">
        <authorList>
            <consortium name="EnsemblProtists"/>
        </authorList>
    </citation>
    <scope>IDENTIFICATION</scope>
</reference>
<evidence type="ECO:0000313" key="3">
    <source>
        <dbReference type="EMBL" id="EKX41373.1"/>
    </source>
</evidence>
<feature type="compositionally biased region" description="Low complexity" evidence="2">
    <location>
        <begin position="245"/>
        <end position="255"/>
    </location>
</feature>
<evidence type="ECO:0000256" key="2">
    <source>
        <dbReference type="SAM" id="MobiDB-lite"/>
    </source>
</evidence>
<evidence type="ECO:0000256" key="1">
    <source>
        <dbReference type="SAM" id="Coils"/>
    </source>
</evidence>
<dbReference type="KEGG" id="gtt:GUITHDRAFT_142067"/>
<dbReference type="HOGENOM" id="CLU_678733_0_0_1"/>
<sequence>MSRTARDYRKPADSSRSASKLFDGFQSPSWDPAVSSLDVSGEHSGSSSKMYVSVLGLFSSRSTFHLRLALLYEEREEKRRLLHLMRSAGSEGGSLQRSDSSRTQRHPLWSKTPRSSALEDPPSTPQDSVRNGDAEGGGFGFPNRILSLFSTSKNSDSINRQDPSTGTNMEDLGKKYFKFRNKSDHADDELEAALSQVEVLQQVQAKLEKALEEERRQSLRKDYQINDLKRERKLLVDKCVSLGSGAADSRSGDSLLTPAKTNVNDPGMLHSQQVQRDNQNKSIADNFELRRPNKDQLDLEAALKHIQDLEAALSQERKEKDHAIERQIQLQKIVSQNVSLIKEDTIKAKQGAREQSNASPKQTSTPSFSLHSALTQEKYLHEELGKAKEEMKKLNEELQKKELMKN</sequence>
<keyword evidence="5" id="KW-1185">Reference proteome</keyword>
<proteinExistence type="predicted"/>
<evidence type="ECO:0000313" key="4">
    <source>
        <dbReference type="EnsemblProtists" id="EKX41373"/>
    </source>
</evidence>
<accession>L1IYN1</accession>
<feature type="coiled-coil region" evidence="1">
    <location>
        <begin position="377"/>
        <end position="404"/>
    </location>
</feature>
<feature type="compositionally biased region" description="Basic and acidic residues" evidence="2">
    <location>
        <begin position="1"/>
        <end position="13"/>
    </location>
</feature>
<reference evidence="5" key="2">
    <citation type="submission" date="2012-11" db="EMBL/GenBank/DDBJ databases">
        <authorList>
            <person name="Kuo A."/>
            <person name="Curtis B.A."/>
            <person name="Tanifuji G."/>
            <person name="Burki F."/>
            <person name="Gruber A."/>
            <person name="Irimia M."/>
            <person name="Maruyama S."/>
            <person name="Arias M.C."/>
            <person name="Ball S.G."/>
            <person name="Gile G.H."/>
            <person name="Hirakawa Y."/>
            <person name="Hopkins J.F."/>
            <person name="Rensing S.A."/>
            <person name="Schmutz J."/>
            <person name="Symeonidi A."/>
            <person name="Elias M."/>
            <person name="Eveleigh R.J."/>
            <person name="Herman E.K."/>
            <person name="Klute M.J."/>
            <person name="Nakayama T."/>
            <person name="Obornik M."/>
            <person name="Reyes-Prieto A."/>
            <person name="Armbrust E.V."/>
            <person name="Aves S.J."/>
            <person name="Beiko R.G."/>
            <person name="Coutinho P."/>
            <person name="Dacks J.B."/>
            <person name="Durnford D.G."/>
            <person name="Fast N.M."/>
            <person name="Green B.R."/>
            <person name="Grisdale C."/>
            <person name="Hempe F."/>
            <person name="Henrissat B."/>
            <person name="Hoppner M.P."/>
            <person name="Ishida K.-I."/>
            <person name="Kim E."/>
            <person name="Koreny L."/>
            <person name="Kroth P.G."/>
            <person name="Liu Y."/>
            <person name="Malik S.-B."/>
            <person name="Maier U.G."/>
            <person name="McRose D."/>
            <person name="Mock T."/>
            <person name="Neilson J.A."/>
            <person name="Onodera N.T."/>
            <person name="Poole A.M."/>
            <person name="Pritham E.J."/>
            <person name="Richards T.A."/>
            <person name="Rocap G."/>
            <person name="Roy S.W."/>
            <person name="Sarai C."/>
            <person name="Schaack S."/>
            <person name="Shirato S."/>
            <person name="Slamovits C.H."/>
            <person name="Spencer D.F."/>
            <person name="Suzuki S."/>
            <person name="Worden A.Z."/>
            <person name="Zauner S."/>
            <person name="Barry K."/>
            <person name="Bell C."/>
            <person name="Bharti A.K."/>
            <person name="Crow J.A."/>
            <person name="Grimwood J."/>
            <person name="Kramer R."/>
            <person name="Lindquist E."/>
            <person name="Lucas S."/>
            <person name="Salamov A."/>
            <person name="McFadden G.I."/>
            <person name="Lane C.E."/>
            <person name="Keeling P.J."/>
            <person name="Gray M.W."/>
            <person name="Grigoriev I.V."/>
            <person name="Archibald J.M."/>
        </authorList>
    </citation>
    <scope>NUCLEOTIDE SEQUENCE</scope>
    <source>
        <strain evidence="5">CCMP2712</strain>
    </source>
</reference>
<evidence type="ECO:0000313" key="5">
    <source>
        <dbReference type="Proteomes" id="UP000011087"/>
    </source>
</evidence>
<name>L1IYN1_GUITC</name>